<dbReference type="Proteomes" id="UP001144978">
    <property type="component" value="Unassembled WGS sequence"/>
</dbReference>
<keyword evidence="2" id="KW-1185">Reference proteome</keyword>
<reference evidence="1" key="1">
    <citation type="submission" date="2022-08" db="EMBL/GenBank/DDBJ databases">
        <title>Genome Sequence of Pycnoporus sanguineus.</title>
        <authorList>
            <person name="Buettner E."/>
        </authorList>
    </citation>
    <scope>NUCLEOTIDE SEQUENCE</scope>
    <source>
        <strain evidence="1">CG-C14</strain>
    </source>
</reference>
<gene>
    <name evidence="1" type="ORF">NUW54_g6047</name>
</gene>
<evidence type="ECO:0000313" key="1">
    <source>
        <dbReference type="EMBL" id="KAJ3002070.1"/>
    </source>
</evidence>
<evidence type="ECO:0000313" key="2">
    <source>
        <dbReference type="Proteomes" id="UP001144978"/>
    </source>
</evidence>
<dbReference type="EMBL" id="JANSHE010001565">
    <property type="protein sequence ID" value="KAJ3002070.1"/>
    <property type="molecule type" value="Genomic_DNA"/>
</dbReference>
<accession>A0ACC1PVG6</accession>
<name>A0ACC1PVG6_9APHY</name>
<organism evidence="1 2">
    <name type="scientific">Trametes sanguinea</name>
    <dbReference type="NCBI Taxonomy" id="158606"/>
    <lineage>
        <taxon>Eukaryota</taxon>
        <taxon>Fungi</taxon>
        <taxon>Dikarya</taxon>
        <taxon>Basidiomycota</taxon>
        <taxon>Agaricomycotina</taxon>
        <taxon>Agaricomycetes</taxon>
        <taxon>Polyporales</taxon>
        <taxon>Polyporaceae</taxon>
        <taxon>Trametes</taxon>
    </lineage>
</organism>
<protein>
    <submittedName>
        <fullName evidence="1">Uncharacterized protein</fullName>
    </submittedName>
</protein>
<proteinExistence type="predicted"/>
<comment type="caution">
    <text evidence="1">The sequence shown here is derived from an EMBL/GenBank/DDBJ whole genome shotgun (WGS) entry which is preliminary data.</text>
</comment>
<sequence>MAAQPIQLDLDDLSERSSKKSSTGKSRVLPRNGSLPEGAHRNSLWKAKFLPTFIKALGTRKDPWNIPDVEMVALLQSIWDAVYEDQPRHSVKVNDVVHALATQQMYEWRSAFGSAAKDSFESFFALLPADCPNLESRRQFCASIKSGRVFFKDPEGSSKQGLSRSPFIIAALAVHMNAINGTIEVQGLYSTVSDQYLYSAIGLAAVVAYRICVLWDLGKLGYNDSGQLRLINNKDSVSGKVKKKDTDFSSNNFSRTMSQCAQSVCKLQPASLDQIVDDAYACAKLAAPRRFTSNANPLD</sequence>